<gene>
    <name evidence="2" type="ORF">J1N35_013047</name>
</gene>
<proteinExistence type="predicted"/>
<dbReference type="Proteomes" id="UP000828251">
    <property type="component" value="Unassembled WGS sequence"/>
</dbReference>
<dbReference type="PANTHER" id="PTHR11697:SF230">
    <property type="entry name" value="ZINC FINGER, MYM DOMAIN CONTAINING 1"/>
    <property type="match status" value="1"/>
</dbReference>
<dbReference type="EMBL" id="JAIQCV010000005">
    <property type="protein sequence ID" value="KAH1096126.1"/>
    <property type="molecule type" value="Genomic_DNA"/>
</dbReference>
<dbReference type="Pfam" id="PF05699">
    <property type="entry name" value="Dimer_Tnp_hAT"/>
    <property type="match status" value="1"/>
</dbReference>
<feature type="domain" description="HAT C-terminal dimerisation" evidence="1">
    <location>
        <begin position="49"/>
        <end position="93"/>
    </location>
</feature>
<organism evidence="2 3">
    <name type="scientific">Gossypium stocksii</name>
    <dbReference type="NCBI Taxonomy" id="47602"/>
    <lineage>
        <taxon>Eukaryota</taxon>
        <taxon>Viridiplantae</taxon>
        <taxon>Streptophyta</taxon>
        <taxon>Embryophyta</taxon>
        <taxon>Tracheophyta</taxon>
        <taxon>Spermatophyta</taxon>
        <taxon>Magnoliopsida</taxon>
        <taxon>eudicotyledons</taxon>
        <taxon>Gunneridae</taxon>
        <taxon>Pentapetalae</taxon>
        <taxon>rosids</taxon>
        <taxon>malvids</taxon>
        <taxon>Malvales</taxon>
        <taxon>Malvaceae</taxon>
        <taxon>Malvoideae</taxon>
        <taxon>Gossypium</taxon>
    </lineage>
</organism>
<protein>
    <recommendedName>
        <fullName evidence="1">HAT C-terminal dimerisation domain-containing protein</fullName>
    </recommendedName>
</protein>
<comment type="caution">
    <text evidence="2">The sequence shown here is derived from an EMBL/GenBank/DDBJ whole genome shotgun (WGS) entry which is preliminary data.</text>
</comment>
<accession>A0A9D4A8G7</accession>
<evidence type="ECO:0000313" key="2">
    <source>
        <dbReference type="EMBL" id="KAH1096126.1"/>
    </source>
</evidence>
<keyword evidence="3" id="KW-1185">Reference proteome</keyword>
<evidence type="ECO:0000313" key="3">
    <source>
        <dbReference type="Proteomes" id="UP000828251"/>
    </source>
</evidence>
<reference evidence="2 3" key="1">
    <citation type="journal article" date="2021" name="Plant Biotechnol. J.">
        <title>Multi-omics assisted identification of the key and species-specific regulatory components of drought-tolerant mechanisms in Gossypium stocksii.</title>
        <authorList>
            <person name="Yu D."/>
            <person name="Ke L."/>
            <person name="Zhang D."/>
            <person name="Wu Y."/>
            <person name="Sun Y."/>
            <person name="Mei J."/>
            <person name="Sun J."/>
            <person name="Sun Y."/>
        </authorList>
    </citation>
    <scope>NUCLEOTIDE SEQUENCE [LARGE SCALE GENOMIC DNA]</scope>
    <source>
        <strain evidence="3">cv. E1</strain>
        <tissue evidence="2">Leaf</tissue>
    </source>
</reference>
<dbReference type="InterPro" id="IPR008906">
    <property type="entry name" value="HATC_C_dom"/>
</dbReference>
<dbReference type="PANTHER" id="PTHR11697">
    <property type="entry name" value="GENERAL TRANSCRIPTION FACTOR 2-RELATED ZINC FINGER PROTEIN"/>
    <property type="match status" value="1"/>
</dbReference>
<name>A0A9D4A8G7_9ROSI</name>
<dbReference type="AlphaFoldDB" id="A0A9D4A8G7"/>
<dbReference type="GO" id="GO:0046983">
    <property type="term" value="F:protein dimerization activity"/>
    <property type="evidence" value="ECO:0007669"/>
    <property type="project" value="InterPro"/>
</dbReference>
<evidence type="ECO:0000259" key="1">
    <source>
        <dbReference type="Pfam" id="PF05699"/>
    </source>
</evidence>
<sequence>MNAQYVVGHSRNKKEDVIVEHHYRVDIFFATIDTQLQELKSRSLVESGKSVMYPFVDRLIRLILTLPVSTTSSKRAFSAMKIVKTRLRSKMEDDF</sequence>
<dbReference type="InterPro" id="IPR055298">
    <property type="entry name" value="AtLOH3-like"/>
</dbReference>
<dbReference type="OrthoDB" id="850509at2759"/>